<dbReference type="InterPro" id="IPR036890">
    <property type="entry name" value="HATPase_C_sf"/>
</dbReference>
<reference evidence="12" key="1">
    <citation type="submission" date="2015-05" db="EMBL/GenBank/DDBJ databases">
        <authorList>
            <consortium name="Pathogen Informatics"/>
        </authorList>
    </citation>
    <scope>NUCLEOTIDE SEQUENCE [LARGE SCALE GENOMIC DNA]</scope>
    <source>
        <strain evidence="12">T1-815</strain>
    </source>
</reference>
<dbReference type="Pfam" id="PF00512">
    <property type="entry name" value="HisKA"/>
    <property type="match status" value="1"/>
</dbReference>
<feature type="transmembrane region" description="Helical" evidence="9">
    <location>
        <begin position="38"/>
        <end position="57"/>
    </location>
</feature>
<keyword evidence="8" id="KW-0175">Coiled coil</keyword>
<dbReference type="InterPro" id="IPR050351">
    <property type="entry name" value="BphY/WalK/GraS-like"/>
</dbReference>
<keyword evidence="6" id="KW-0418">Kinase</keyword>
<keyword evidence="9" id="KW-0812">Transmembrane</keyword>
<dbReference type="Gene3D" id="3.30.565.10">
    <property type="entry name" value="Histidine kinase-like ATPase, C-terminal domain"/>
    <property type="match status" value="1"/>
</dbReference>
<accession>A0A0M6WYU9</accession>
<dbReference type="Proteomes" id="UP000049472">
    <property type="component" value="Unassembled WGS sequence"/>
</dbReference>
<dbReference type="SMART" id="SM00388">
    <property type="entry name" value="HisKA"/>
    <property type="match status" value="1"/>
</dbReference>
<dbReference type="SUPFAM" id="SSF55874">
    <property type="entry name" value="ATPase domain of HSP90 chaperone/DNA topoisomerase II/histidine kinase"/>
    <property type="match status" value="1"/>
</dbReference>
<evidence type="ECO:0000256" key="6">
    <source>
        <dbReference type="ARBA" id="ARBA00022777"/>
    </source>
</evidence>
<evidence type="ECO:0000313" key="12">
    <source>
        <dbReference type="Proteomes" id="UP000049472"/>
    </source>
</evidence>
<dbReference type="RefSeq" id="WP_055062790.1">
    <property type="nucleotide sequence ID" value="NZ_CVRQ01000069.1"/>
</dbReference>
<dbReference type="GO" id="GO:0000155">
    <property type="term" value="F:phosphorelay sensor kinase activity"/>
    <property type="evidence" value="ECO:0007669"/>
    <property type="project" value="InterPro"/>
</dbReference>
<feature type="domain" description="Histidine kinase" evidence="10">
    <location>
        <begin position="130"/>
        <end position="343"/>
    </location>
</feature>
<name>A0A0M6WYU9_9FIRM</name>
<gene>
    <name evidence="11" type="ORF">T1815_01351</name>
</gene>
<evidence type="ECO:0000256" key="4">
    <source>
        <dbReference type="ARBA" id="ARBA00022553"/>
    </source>
</evidence>
<dbReference type="CDD" id="cd00082">
    <property type="entry name" value="HisKA"/>
    <property type="match status" value="1"/>
</dbReference>
<dbReference type="GO" id="GO:0005886">
    <property type="term" value="C:plasma membrane"/>
    <property type="evidence" value="ECO:0007669"/>
    <property type="project" value="TreeGrafter"/>
</dbReference>
<dbReference type="Pfam" id="PF02518">
    <property type="entry name" value="HATPase_c"/>
    <property type="match status" value="1"/>
</dbReference>
<dbReference type="InterPro" id="IPR003594">
    <property type="entry name" value="HATPase_dom"/>
</dbReference>
<keyword evidence="7" id="KW-0902">Two-component regulatory system</keyword>
<dbReference type="InterPro" id="IPR004358">
    <property type="entry name" value="Sig_transdc_His_kin-like_C"/>
</dbReference>
<keyword evidence="4" id="KW-0597">Phosphoprotein</keyword>
<dbReference type="GO" id="GO:0004721">
    <property type="term" value="F:phosphoprotein phosphatase activity"/>
    <property type="evidence" value="ECO:0007669"/>
    <property type="project" value="TreeGrafter"/>
</dbReference>
<dbReference type="InterPro" id="IPR036097">
    <property type="entry name" value="HisK_dim/P_sf"/>
</dbReference>
<dbReference type="EC" id="2.7.13.3" evidence="3"/>
<keyword evidence="5" id="KW-0808">Transferase</keyword>
<evidence type="ECO:0000259" key="10">
    <source>
        <dbReference type="PROSITE" id="PS50109"/>
    </source>
</evidence>
<dbReference type="InterPro" id="IPR005467">
    <property type="entry name" value="His_kinase_dom"/>
</dbReference>
<evidence type="ECO:0000256" key="1">
    <source>
        <dbReference type="ARBA" id="ARBA00000085"/>
    </source>
</evidence>
<comment type="catalytic activity">
    <reaction evidence="1">
        <text>ATP + protein L-histidine = ADP + protein N-phospho-L-histidine.</text>
        <dbReference type="EC" id="2.7.13.3"/>
    </reaction>
</comment>
<evidence type="ECO:0000256" key="8">
    <source>
        <dbReference type="SAM" id="Coils"/>
    </source>
</evidence>
<keyword evidence="9" id="KW-1133">Transmembrane helix</keyword>
<dbReference type="PRINTS" id="PR00344">
    <property type="entry name" value="BCTRLSENSOR"/>
</dbReference>
<evidence type="ECO:0000256" key="5">
    <source>
        <dbReference type="ARBA" id="ARBA00022679"/>
    </source>
</evidence>
<feature type="transmembrane region" description="Helical" evidence="9">
    <location>
        <begin position="12"/>
        <end position="32"/>
    </location>
</feature>
<dbReference type="PANTHER" id="PTHR45453">
    <property type="entry name" value="PHOSPHATE REGULON SENSOR PROTEIN PHOR"/>
    <property type="match status" value="1"/>
</dbReference>
<dbReference type="AlphaFoldDB" id="A0A0M6WYU9"/>
<dbReference type="PANTHER" id="PTHR45453:SF1">
    <property type="entry name" value="PHOSPHATE REGULON SENSOR PROTEIN PHOR"/>
    <property type="match status" value="1"/>
</dbReference>
<dbReference type="Gene3D" id="1.10.287.130">
    <property type="match status" value="1"/>
</dbReference>
<dbReference type="GO" id="GO:0016036">
    <property type="term" value="P:cellular response to phosphate starvation"/>
    <property type="evidence" value="ECO:0007669"/>
    <property type="project" value="TreeGrafter"/>
</dbReference>
<evidence type="ECO:0000256" key="3">
    <source>
        <dbReference type="ARBA" id="ARBA00012438"/>
    </source>
</evidence>
<sequence length="343" mass="38206">MKFQNLSVRRLFGRVAIGFALSMSGITIALFLVTKQTAVLLTGGTLLLCALVGIFVLTQAFGKRLSQFTADLCQTLDHMIAGNEAPQRPEDSETQLARIGHRLARLYQIMQENRRRVDEERQELQTLVSDISHQVKTPVSNLKMATDTLLEKPMAEAERTDFIRGIRSQTDKLDFLFQALVKTSRLETGVIQLDKKPGRLFDTVAQAMSGIVYAAEKKEIAVSVDCPEDLTVSHDSKWTSEALFNLLDNAVKYTPAGGKIAVSVVLWEMYVEVKVTDTGKGISESNQAAIFRRFYREEEVHEQQGVGIGLYLAREIVMRQGGYVKVVSEPGKGSEFSIMLPTK</sequence>
<dbReference type="InterPro" id="IPR003661">
    <property type="entry name" value="HisK_dim/P_dom"/>
</dbReference>
<comment type="subcellular location">
    <subcellularLocation>
        <location evidence="2">Membrane</location>
    </subcellularLocation>
</comment>
<evidence type="ECO:0000313" key="11">
    <source>
        <dbReference type="EMBL" id="CRL42339.1"/>
    </source>
</evidence>
<evidence type="ECO:0000256" key="2">
    <source>
        <dbReference type="ARBA" id="ARBA00004370"/>
    </source>
</evidence>
<keyword evidence="12" id="KW-1185">Reference proteome</keyword>
<dbReference type="SMART" id="SM00387">
    <property type="entry name" value="HATPase_c"/>
    <property type="match status" value="1"/>
</dbReference>
<protein>
    <recommendedName>
        <fullName evidence="3">histidine kinase</fullName>
        <ecNumber evidence="3">2.7.13.3</ecNumber>
    </recommendedName>
</protein>
<evidence type="ECO:0000256" key="7">
    <source>
        <dbReference type="ARBA" id="ARBA00023012"/>
    </source>
</evidence>
<dbReference type="FunFam" id="3.30.565.10:FF:000006">
    <property type="entry name" value="Sensor histidine kinase WalK"/>
    <property type="match status" value="1"/>
</dbReference>
<keyword evidence="9" id="KW-0472">Membrane</keyword>
<dbReference type="SUPFAM" id="SSF47384">
    <property type="entry name" value="Homodimeric domain of signal transducing histidine kinase"/>
    <property type="match status" value="1"/>
</dbReference>
<dbReference type="EMBL" id="CVRQ01000069">
    <property type="protein sequence ID" value="CRL42339.1"/>
    <property type="molecule type" value="Genomic_DNA"/>
</dbReference>
<evidence type="ECO:0000256" key="9">
    <source>
        <dbReference type="SAM" id="Phobius"/>
    </source>
</evidence>
<proteinExistence type="predicted"/>
<organism evidence="11 12">
    <name type="scientific">Agathobacter rectalis</name>
    <dbReference type="NCBI Taxonomy" id="39491"/>
    <lineage>
        <taxon>Bacteria</taxon>
        <taxon>Bacillati</taxon>
        <taxon>Bacillota</taxon>
        <taxon>Clostridia</taxon>
        <taxon>Lachnospirales</taxon>
        <taxon>Lachnospiraceae</taxon>
        <taxon>Agathobacter</taxon>
    </lineage>
</organism>
<feature type="coiled-coil region" evidence="8">
    <location>
        <begin position="103"/>
        <end position="130"/>
    </location>
</feature>
<dbReference type="PROSITE" id="PS50109">
    <property type="entry name" value="HIS_KIN"/>
    <property type="match status" value="1"/>
</dbReference>